<organism evidence="1 2">
    <name type="scientific">Snuella lapsa</name>
    <dbReference type="NCBI Taxonomy" id="870481"/>
    <lineage>
        <taxon>Bacteria</taxon>
        <taxon>Pseudomonadati</taxon>
        <taxon>Bacteroidota</taxon>
        <taxon>Flavobacteriia</taxon>
        <taxon>Flavobacteriales</taxon>
        <taxon>Flavobacteriaceae</taxon>
        <taxon>Snuella</taxon>
    </lineage>
</organism>
<proteinExistence type="predicted"/>
<evidence type="ECO:0000313" key="2">
    <source>
        <dbReference type="Proteomes" id="UP001500954"/>
    </source>
</evidence>
<dbReference type="Proteomes" id="UP001500954">
    <property type="component" value="Unassembled WGS sequence"/>
</dbReference>
<keyword evidence="2" id="KW-1185">Reference proteome</keyword>
<dbReference type="EMBL" id="BAABCY010000077">
    <property type="protein sequence ID" value="GAA3577818.1"/>
    <property type="molecule type" value="Genomic_DNA"/>
</dbReference>
<evidence type="ECO:0000313" key="1">
    <source>
        <dbReference type="EMBL" id="GAA3577818.1"/>
    </source>
</evidence>
<comment type="caution">
    <text evidence="1">The sequence shown here is derived from an EMBL/GenBank/DDBJ whole genome shotgun (WGS) entry which is preliminary data.</text>
</comment>
<name>A0ABP6YA43_9FLAO</name>
<sequence>MGAVVLNDTITISYKLQLTEDNGLVKGYSLTDIGGEHETKSSVYGEYNKEKKELDFRETAIVYTKSPVSQNDFCFIHTRFKNFTFEKTKSLKSSFIGLFSDNEKCVDGELFLNAMDKVQARMDKVVNKINRSKKISDSIKNKIGSLKLLDSLKMNILRKDQVLSVFSSARSVNLIIYDGGKEDGDRITVFSNGKPILKNYEAKSITKVVSVDLEAGKTTLVIKANNEGDIAPNTVVVKIDDGKNIIKALSNLKQGEVTQIDILKQSIVD</sequence>
<gene>
    <name evidence="1" type="ORF">GCM10022395_28210</name>
</gene>
<accession>A0ABP6YA43</accession>
<reference evidence="2" key="1">
    <citation type="journal article" date="2019" name="Int. J. Syst. Evol. Microbiol.">
        <title>The Global Catalogue of Microorganisms (GCM) 10K type strain sequencing project: providing services to taxonomists for standard genome sequencing and annotation.</title>
        <authorList>
            <consortium name="The Broad Institute Genomics Platform"/>
            <consortium name="The Broad Institute Genome Sequencing Center for Infectious Disease"/>
            <person name="Wu L."/>
            <person name="Ma J."/>
        </authorList>
    </citation>
    <scope>NUCLEOTIDE SEQUENCE [LARGE SCALE GENOMIC DNA]</scope>
    <source>
        <strain evidence="2">JCM 17111</strain>
    </source>
</reference>
<protein>
    <submittedName>
        <fullName evidence="1">Uncharacterized protein</fullName>
    </submittedName>
</protein>